<evidence type="ECO:0000256" key="10">
    <source>
        <dbReference type="SAM" id="Phobius"/>
    </source>
</evidence>
<proteinExistence type="predicted"/>
<keyword evidence="7 10" id="KW-0472">Membrane</keyword>
<keyword evidence="8" id="KW-0675">Receptor</keyword>
<evidence type="ECO:0000256" key="9">
    <source>
        <dbReference type="ARBA" id="ARBA00023224"/>
    </source>
</evidence>
<feature type="transmembrane region" description="Helical" evidence="10">
    <location>
        <begin position="150"/>
        <end position="172"/>
    </location>
</feature>
<protein>
    <submittedName>
        <fullName evidence="11">7tm 6 domain containing protein</fullName>
    </submittedName>
</protein>
<evidence type="ECO:0000313" key="11">
    <source>
        <dbReference type="EMBL" id="RZC40286.1"/>
    </source>
</evidence>
<dbReference type="OrthoDB" id="8196465at2759"/>
<keyword evidence="4 10" id="KW-0812">Transmembrane</keyword>
<dbReference type="PANTHER" id="PTHR21137:SF35">
    <property type="entry name" value="ODORANT RECEPTOR 19A-RELATED"/>
    <property type="match status" value="1"/>
</dbReference>
<dbReference type="GO" id="GO:0007165">
    <property type="term" value="P:signal transduction"/>
    <property type="evidence" value="ECO:0007669"/>
    <property type="project" value="UniProtKB-KW"/>
</dbReference>
<reference evidence="11 12" key="1">
    <citation type="submission" date="2017-03" db="EMBL/GenBank/DDBJ databases">
        <title>Genome of the blue death feigning beetle - Asbolus verrucosus.</title>
        <authorList>
            <person name="Rider S.D."/>
        </authorList>
    </citation>
    <scope>NUCLEOTIDE SEQUENCE [LARGE SCALE GENOMIC DNA]</scope>
    <source>
        <strain evidence="11">Butters</strain>
        <tissue evidence="11">Head and leg muscle</tissue>
    </source>
</reference>
<dbReference type="EMBL" id="QDEB01027289">
    <property type="protein sequence ID" value="RZC40286.1"/>
    <property type="molecule type" value="Genomic_DNA"/>
</dbReference>
<evidence type="ECO:0000256" key="2">
    <source>
        <dbReference type="ARBA" id="ARBA00022475"/>
    </source>
</evidence>
<evidence type="ECO:0000256" key="6">
    <source>
        <dbReference type="ARBA" id="ARBA00022989"/>
    </source>
</evidence>
<dbReference type="GO" id="GO:0004984">
    <property type="term" value="F:olfactory receptor activity"/>
    <property type="evidence" value="ECO:0007669"/>
    <property type="project" value="InterPro"/>
</dbReference>
<evidence type="ECO:0000256" key="4">
    <source>
        <dbReference type="ARBA" id="ARBA00022692"/>
    </source>
</evidence>
<keyword evidence="12" id="KW-1185">Reference proteome</keyword>
<comment type="caution">
    <text evidence="11">The sequence shown here is derived from an EMBL/GenBank/DDBJ whole genome shotgun (WGS) entry which is preliminary data.</text>
</comment>
<dbReference type="STRING" id="1661398.A0A482W5E2"/>
<dbReference type="InterPro" id="IPR004117">
    <property type="entry name" value="7tm6_olfct_rcpt"/>
</dbReference>
<feature type="non-terminal residue" evidence="11">
    <location>
        <position position="263"/>
    </location>
</feature>
<feature type="transmembrane region" description="Helical" evidence="10">
    <location>
        <begin position="184"/>
        <end position="202"/>
    </location>
</feature>
<name>A0A482W5E2_ASBVE</name>
<dbReference type="GO" id="GO:0005886">
    <property type="term" value="C:plasma membrane"/>
    <property type="evidence" value="ECO:0007669"/>
    <property type="project" value="UniProtKB-SubCell"/>
</dbReference>
<sequence length="263" mass="30799">MISNKEDYFGVLIKSYNLSGLRYSSKTLWNYISRFVLFPISLIFHLMTIYNLRYKNDIFEITEVFDAISLSGQVSNGVNILVKCEHILQVMIRKLILILHSRTVDAIIQDRSHFWKYDEAGKDMGNELQKQKKERNAEITFRMHEKINTVFSEFFAFEFLLNVLSTSIQFYILSDSSSSSTLMIRSLLMIIVIITQNTLIYIPASNIEVEAENLVNEIYNIDWYNTNNSKISTFIIFWLMNAQKIPRMTGIGLLYVTRDTYLR</sequence>
<feature type="transmembrane region" description="Helical" evidence="10">
    <location>
        <begin position="31"/>
        <end position="52"/>
    </location>
</feature>
<keyword evidence="3" id="KW-0716">Sensory transduction</keyword>
<dbReference type="Proteomes" id="UP000292052">
    <property type="component" value="Unassembled WGS sequence"/>
</dbReference>
<dbReference type="PANTHER" id="PTHR21137">
    <property type="entry name" value="ODORANT RECEPTOR"/>
    <property type="match status" value="1"/>
</dbReference>
<dbReference type="AlphaFoldDB" id="A0A482W5E2"/>
<dbReference type="GO" id="GO:0005549">
    <property type="term" value="F:odorant binding"/>
    <property type="evidence" value="ECO:0007669"/>
    <property type="project" value="InterPro"/>
</dbReference>
<keyword evidence="2" id="KW-1003">Cell membrane</keyword>
<comment type="subcellular location">
    <subcellularLocation>
        <location evidence="1">Cell membrane</location>
        <topology evidence="1">Multi-pass membrane protein</topology>
    </subcellularLocation>
</comment>
<evidence type="ECO:0000256" key="8">
    <source>
        <dbReference type="ARBA" id="ARBA00023170"/>
    </source>
</evidence>
<keyword evidence="6 10" id="KW-1133">Transmembrane helix</keyword>
<keyword evidence="9" id="KW-0807">Transducer</keyword>
<keyword evidence="5" id="KW-0552">Olfaction</keyword>
<dbReference type="Pfam" id="PF02949">
    <property type="entry name" value="7tm_6"/>
    <property type="match status" value="1"/>
</dbReference>
<evidence type="ECO:0000256" key="5">
    <source>
        <dbReference type="ARBA" id="ARBA00022725"/>
    </source>
</evidence>
<evidence type="ECO:0000256" key="3">
    <source>
        <dbReference type="ARBA" id="ARBA00022606"/>
    </source>
</evidence>
<evidence type="ECO:0000256" key="7">
    <source>
        <dbReference type="ARBA" id="ARBA00023136"/>
    </source>
</evidence>
<accession>A0A482W5E2</accession>
<organism evidence="11 12">
    <name type="scientific">Asbolus verrucosus</name>
    <name type="common">Desert ironclad beetle</name>
    <dbReference type="NCBI Taxonomy" id="1661398"/>
    <lineage>
        <taxon>Eukaryota</taxon>
        <taxon>Metazoa</taxon>
        <taxon>Ecdysozoa</taxon>
        <taxon>Arthropoda</taxon>
        <taxon>Hexapoda</taxon>
        <taxon>Insecta</taxon>
        <taxon>Pterygota</taxon>
        <taxon>Neoptera</taxon>
        <taxon>Endopterygota</taxon>
        <taxon>Coleoptera</taxon>
        <taxon>Polyphaga</taxon>
        <taxon>Cucujiformia</taxon>
        <taxon>Tenebrionidae</taxon>
        <taxon>Pimeliinae</taxon>
        <taxon>Asbolus</taxon>
    </lineage>
</organism>
<evidence type="ECO:0000313" key="12">
    <source>
        <dbReference type="Proteomes" id="UP000292052"/>
    </source>
</evidence>
<gene>
    <name evidence="11" type="ORF">BDFB_010631</name>
</gene>
<evidence type="ECO:0000256" key="1">
    <source>
        <dbReference type="ARBA" id="ARBA00004651"/>
    </source>
</evidence>